<dbReference type="RefSeq" id="WP_040100743.1">
    <property type="nucleotide sequence ID" value="NZ_JWJD01000008.1"/>
</dbReference>
<keyword evidence="3" id="KW-1185">Reference proteome</keyword>
<dbReference type="Gene3D" id="3.30.460.10">
    <property type="entry name" value="Beta Polymerase, domain 2"/>
    <property type="match status" value="1"/>
</dbReference>
<sequence>MNKAFGLSAQDRKKIISVFQKFPEVERVVIYGSRAKGNYRPASDIDLTIMNRVGWQTFLSIENALDDVLLPYKIDLSIYDQIDNPDLVDHIQRVGTVFYEKESGK</sequence>
<evidence type="ECO:0000259" key="1">
    <source>
        <dbReference type="Pfam" id="PF18765"/>
    </source>
</evidence>
<dbReference type="SUPFAM" id="SSF81301">
    <property type="entry name" value="Nucleotidyltransferase"/>
    <property type="match status" value="1"/>
</dbReference>
<name>A0A0C2EAR2_9BACT</name>
<dbReference type="Proteomes" id="UP000035068">
    <property type="component" value="Unassembled WGS sequence"/>
</dbReference>
<protein>
    <recommendedName>
        <fullName evidence="1">Polymerase beta nucleotidyltransferase domain-containing protein</fullName>
    </recommendedName>
</protein>
<reference evidence="2 3" key="1">
    <citation type="submission" date="2014-12" db="EMBL/GenBank/DDBJ databases">
        <title>Genomes of Geoalkalibacter ferrihydriticus and Geoalkalibacter subterraneus, two haloalkaliphilic metal-reducing members of the Geobacteraceae.</title>
        <authorList>
            <person name="Badalamenti J.P."/>
            <person name="Torres C.I."/>
            <person name="Krajmalnik-Brown R."/>
            <person name="Bond D.R."/>
        </authorList>
    </citation>
    <scope>NUCLEOTIDE SEQUENCE [LARGE SCALE GENOMIC DNA]</scope>
    <source>
        <strain evidence="2 3">DSM 17813</strain>
    </source>
</reference>
<gene>
    <name evidence="2" type="ORF">GFER_14960</name>
</gene>
<evidence type="ECO:0000313" key="2">
    <source>
        <dbReference type="EMBL" id="KIH75638.1"/>
    </source>
</evidence>
<comment type="caution">
    <text evidence="2">The sequence shown here is derived from an EMBL/GenBank/DDBJ whole genome shotgun (WGS) entry which is preliminary data.</text>
</comment>
<feature type="domain" description="Polymerase beta nucleotidyltransferase" evidence="1">
    <location>
        <begin position="13"/>
        <end position="102"/>
    </location>
</feature>
<accession>A0A0C2EAR2</accession>
<organism evidence="2 3">
    <name type="scientific">Geoalkalibacter ferrihydriticus DSM 17813</name>
    <dbReference type="NCBI Taxonomy" id="1121915"/>
    <lineage>
        <taxon>Bacteria</taxon>
        <taxon>Pseudomonadati</taxon>
        <taxon>Thermodesulfobacteriota</taxon>
        <taxon>Desulfuromonadia</taxon>
        <taxon>Desulfuromonadales</taxon>
        <taxon>Geoalkalibacteraceae</taxon>
        <taxon>Geoalkalibacter</taxon>
    </lineage>
</organism>
<dbReference type="InterPro" id="IPR043519">
    <property type="entry name" value="NT_sf"/>
</dbReference>
<dbReference type="InterPro" id="IPR041633">
    <property type="entry name" value="Polbeta"/>
</dbReference>
<dbReference type="Pfam" id="PF18765">
    <property type="entry name" value="Polbeta"/>
    <property type="match status" value="1"/>
</dbReference>
<proteinExistence type="predicted"/>
<dbReference type="EMBL" id="JWJD01000008">
    <property type="protein sequence ID" value="KIH75638.1"/>
    <property type="molecule type" value="Genomic_DNA"/>
</dbReference>
<dbReference type="CDD" id="cd05403">
    <property type="entry name" value="NT_KNTase_like"/>
    <property type="match status" value="1"/>
</dbReference>
<dbReference type="AlphaFoldDB" id="A0A0C2EAR2"/>
<evidence type="ECO:0000313" key="3">
    <source>
        <dbReference type="Proteomes" id="UP000035068"/>
    </source>
</evidence>